<dbReference type="InterPro" id="IPR033469">
    <property type="entry name" value="CYTH-like_dom_sf"/>
</dbReference>
<evidence type="ECO:0000256" key="4">
    <source>
        <dbReference type="ARBA" id="ARBA00022664"/>
    </source>
</evidence>
<keyword evidence="4 8" id="KW-0507">mRNA processing</keyword>
<evidence type="ECO:0000313" key="10">
    <source>
        <dbReference type="EMBL" id="PVV02825.1"/>
    </source>
</evidence>
<keyword evidence="11" id="KW-1185">Reference proteome</keyword>
<feature type="domain" description="mRNA triphosphatase Cet1-like" evidence="9">
    <location>
        <begin position="52"/>
        <end position="249"/>
    </location>
</feature>
<dbReference type="Gene3D" id="3.20.100.10">
    <property type="entry name" value="mRNA triphosphatase Cet1-like"/>
    <property type="match status" value="1"/>
</dbReference>
<dbReference type="EC" id="3.6.1.74" evidence="8"/>
<dbReference type="AlphaFoldDB" id="A0A2T9ZE24"/>
<reference evidence="10 11" key="1">
    <citation type="journal article" date="2018" name="MBio">
        <title>Comparative Genomics Reveals the Core Gene Toolbox for the Fungus-Insect Symbiosis.</title>
        <authorList>
            <person name="Wang Y."/>
            <person name="Stata M."/>
            <person name="Wang W."/>
            <person name="Stajich J.E."/>
            <person name="White M.M."/>
            <person name="Moncalvo J.M."/>
        </authorList>
    </citation>
    <scope>NUCLEOTIDE SEQUENCE [LARGE SCALE GENOMIC DNA]</scope>
    <source>
        <strain evidence="10 11">SC-DP-2</strain>
    </source>
</reference>
<evidence type="ECO:0000256" key="5">
    <source>
        <dbReference type="ARBA" id="ARBA00022801"/>
    </source>
</evidence>
<evidence type="ECO:0000256" key="2">
    <source>
        <dbReference type="ARBA" id="ARBA00004123"/>
    </source>
</evidence>
<evidence type="ECO:0000256" key="6">
    <source>
        <dbReference type="ARBA" id="ARBA00023242"/>
    </source>
</evidence>
<keyword evidence="8" id="KW-0506">mRNA capping</keyword>
<dbReference type="GO" id="GO:0031533">
    <property type="term" value="C:mRNA capping enzyme complex"/>
    <property type="evidence" value="ECO:0007669"/>
    <property type="project" value="UniProtKB-UniRule"/>
</dbReference>
<sequence>MEEISNKRKIIETPEMNENEDDMKRIKQIYRPMSPISSRRLENSIFGYKPTDDLFRTISDFIFRHCHLPDLEIEAKLGIIIHKNEGKRLRLPIETEAALMDKYPYTFFQSEMSELFNARFSETNQPGFKGSKINYTHTNEVDEYYKYNNTRLRVTFDKKTNKRLFSLSKQKIKSLDIYSPKTNLDFRISVNQENKIEAPENLNLLFKREKDRISYRQDLFSFDLTKVESENVNQPAHNPKTTYELEIEIADIPTLAEEAKKAKKQLPNRFNEIVQCFINNIRVLAKSGLIERPH</sequence>
<proteinExistence type="inferred from homology"/>
<keyword evidence="6 8" id="KW-0539">Nucleus</keyword>
<gene>
    <name evidence="10" type="ORF">BB560_002711</name>
</gene>
<comment type="subcellular location">
    <subcellularLocation>
        <location evidence="2 8">Nucleus</location>
    </subcellularLocation>
</comment>
<comment type="cofactor">
    <cofactor evidence="1 8">
        <name>Mg(2+)</name>
        <dbReference type="ChEBI" id="CHEBI:18420"/>
    </cofactor>
</comment>
<protein>
    <recommendedName>
        <fullName evidence="8">mRNA-capping enzyme subunit beta</fullName>
        <ecNumber evidence="8">3.6.1.74</ecNumber>
    </recommendedName>
    <alternativeName>
        <fullName evidence="8">mRNA 5'-phosphatase</fullName>
    </alternativeName>
    <alternativeName>
        <fullName evidence="8">mRNA 5'-triphosphate monophosphatase</fullName>
    </alternativeName>
</protein>
<evidence type="ECO:0000259" key="9">
    <source>
        <dbReference type="Pfam" id="PF02940"/>
    </source>
</evidence>
<comment type="function">
    <text evidence="8">First step of mRNA capping. Converts the 5'-triphosphate end of a nascent mRNA chain into a diphosphate end.</text>
</comment>
<dbReference type="SUPFAM" id="SSF55154">
    <property type="entry name" value="CYTH-like phosphatases"/>
    <property type="match status" value="1"/>
</dbReference>
<dbReference type="PANTHER" id="PTHR28118">
    <property type="entry name" value="POLYNUCLEOTIDE 5'-TRIPHOSPHATASE-RELATED"/>
    <property type="match status" value="1"/>
</dbReference>
<dbReference type="Pfam" id="PF02940">
    <property type="entry name" value="mRNA_triPase"/>
    <property type="match status" value="1"/>
</dbReference>
<name>A0A2T9ZE24_9FUNG</name>
<dbReference type="PANTHER" id="PTHR28118:SF1">
    <property type="entry name" value="POLYNUCLEOTIDE 5'-TRIPHOSPHATASE CTL1-RELATED"/>
    <property type="match status" value="1"/>
</dbReference>
<evidence type="ECO:0000256" key="7">
    <source>
        <dbReference type="ARBA" id="ARBA00047740"/>
    </source>
</evidence>
<comment type="subunit">
    <text evidence="8">Heterodimer. The mRNA-capping enzyme is composed of two separate chains alpha and beta, respectively a mRNA guanylyltransferase and an mRNA 5'-triphosphate monophosphatase.</text>
</comment>
<dbReference type="GO" id="GO:0004651">
    <property type="term" value="F:polynucleotide 5'-phosphatase activity"/>
    <property type="evidence" value="ECO:0007669"/>
    <property type="project" value="UniProtKB-UniRule"/>
</dbReference>
<evidence type="ECO:0000256" key="1">
    <source>
        <dbReference type="ARBA" id="ARBA00001946"/>
    </source>
</evidence>
<dbReference type="STRING" id="133381.A0A2T9ZE24"/>
<evidence type="ECO:0000256" key="3">
    <source>
        <dbReference type="ARBA" id="ARBA00006345"/>
    </source>
</evidence>
<dbReference type="InterPro" id="IPR037009">
    <property type="entry name" value="mRNA_triPase_Cet1_sf"/>
</dbReference>
<dbReference type="OrthoDB" id="272147at2759"/>
<keyword evidence="5 8" id="KW-0378">Hydrolase</keyword>
<dbReference type="InterPro" id="IPR004206">
    <property type="entry name" value="mRNA_triPase_Cet1"/>
</dbReference>
<evidence type="ECO:0000256" key="8">
    <source>
        <dbReference type="RuleBase" id="RU367053"/>
    </source>
</evidence>
<accession>A0A2T9ZE24</accession>
<dbReference type="Proteomes" id="UP000245609">
    <property type="component" value="Unassembled WGS sequence"/>
</dbReference>
<evidence type="ECO:0000313" key="11">
    <source>
        <dbReference type="Proteomes" id="UP000245609"/>
    </source>
</evidence>
<dbReference type="GO" id="GO:0140818">
    <property type="term" value="F:mRNA 5'-triphosphate monophosphatase activity"/>
    <property type="evidence" value="ECO:0007669"/>
    <property type="project" value="UniProtKB-EC"/>
</dbReference>
<dbReference type="CDD" id="cd07470">
    <property type="entry name" value="CYTH-like_mRNA_RTPase"/>
    <property type="match status" value="1"/>
</dbReference>
<organism evidence="10 11">
    <name type="scientific">Smittium megazygosporum</name>
    <dbReference type="NCBI Taxonomy" id="133381"/>
    <lineage>
        <taxon>Eukaryota</taxon>
        <taxon>Fungi</taxon>
        <taxon>Fungi incertae sedis</taxon>
        <taxon>Zoopagomycota</taxon>
        <taxon>Kickxellomycotina</taxon>
        <taxon>Harpellomycetes</taxon>
        <taxon>Harpellales</taxon>
        <taxon>Legeriomycetaceae</taxon>
        <taxon>Smittium</taxon>
    </lineage>
</organism>
<comment type="similarity">
    <text evidence="3 8">Belongs to the fungal TPase family.</text>
</comment>
<dbReference type="EMBL" id="MBFS01000322">
    <property type="protein sequence ID" value="PVV02825.1"/>
    <property type="molecule type" value="Genomic_DNA"/>
</dbReference>
<dbReference type="GO" id="GO:0006370">
    <property type="term" value="P:7-methylguanosine mRNA capping"/>
    <property type="evidence" value="ECO:0007669"/>
    <property type="project" value="UniProtKB-UniRule"/>
</dbReference>
<comment type="catalytic activity">
    <reaction evidence="7">
        <text>a 5'-end triphospho-ribonucleoside in mRNA + H2O = a 5'-end diphospho-ribonucleoside in mRNA + phosphate + H(+)</text>
        <dbReference type="Rhea" id="RHEA:67004"/>
        <dbReference type="Rhea" id="RHEA-COMP:17164"/>
        <dbReference type="Rhea" id="RHEA-COMP:17165"/>
        <dbReference type="ChEBI" id="CHEBI:15377"/>
        <dbReference type="ChEBI" id="CHEBI:15378"/>
        <dbReference type="ChEBI" id="CHEBI:43474"/>
        <dbReference type="ChEBI" id="CHEBI:167616"/>
        <dbReference type="ChEBI" id="CHEBI:167618"/>
        <dbReference type="EC" id="3.6.1.74"/>
    </reaction>
    <physiologicalReaction direction="left-to-right" evidence="7">
        <dbReference type="Rhea" id="RHEA:67005"/>
    </physiologicalReaction>
</comment>
<comment type="caution">
    <text evidence="10">The sequence shown here is derived from an EMBL/GenBank/DDBJ whole genome shotgun (WGS) entry which is preliminary data.</text>
</comment>
<dbReference type="InterPro" id="IPR040343">
    <property type="entry name" value="Cet1/Ctl1"/>
</dbReference>